<dbReference type="GO" id="GO:0042562">
    <property type="term" value="F:hormone binding"/>
    <property type="evidence" value="ECO:0007669"/>
    <property type="project" value="UniProtKB-ARBA"/>
</dbReference>
<evidence type="ECO:0000256" key="6">
    <source>
        <dbReference type="ARBA" id="ARBA00075326"/>
    </source>
</evidence>
<feature type="domain" description="NADH:flavin oxidoreductase/NADH oxidase N-terminal" evidence="7">
    <location>
        <begin position="27"/>
        <end position="375"/>
    </location>
</feature>
<evidence type="ECO:0000256" key="5">
    <source>
        <dbReference type="ARBA" id="ARBA00067604"/>
    </source>
</evidence>
<evidence type="ECO:0000313" key="9">
    <source>
        <dbReference type="EMBL" id="AOW30092.1"/>
    </source>
</evidence>
<proteinExistence type="inferred from homology"/>
<evidence type="ECO:0000313" key="8">
    <source>
        <dbReference type="CGD" id="CAL0000179903"/>
    </source>
</evidence>
<reference evidence="9 10" key="2">
    <citation type="journal article" date="2007" name="Genome Biol.">
        <title>Assembly of the Candida albicans genome into sixteen supercontigs aligned on the eight chromosomes.</title>
        <authorList>
            <person name="van het Hoog M."/>
            <person name="Rast T.J."/>
            <person name="Martchenko M."/>
            <person name="Grindle S."/>
            <person name="Dignard D."/>
            <person name="Hogues H."/>
            <person name="Cuomo C."/>
            <person name="Berriman M."/>
            <person name="Scherer S."/>
            <person name="Magee B.B."/>
            <person name="Whiteway M."/>
            <person name="Chibana H."/>
            <person name="Nantel A."/>
            <person name="Magee P.T."/>
        </authorList>
    </citation>
    <scope>GENOME REANNOTATION</scope>
    <source>
        <strain evidence="10">SC5314 / ATCC MYA-2876</strain>
    </source>
</reference>
<comment type="function">
    <text evidence="4">Oxidoreductase that binds mammalian estrogens with high affinity.</text>
</comment>
<accession>A0A1D8PPM9</accession>
<dbReference type="STRING" id="237561.A0A1D8PPM9"/>
<dbReference type="CDD" id="cd02933">
    <property type="entry name" value="OYE_like_FMN"/>
    <property type="match status" value="1"/>
</dbReference>
<dbReference type="PANTHER" id="PTHR22893:SF91">
    <property type="entry name" value="NADPH DEHYDROGENASE 2-RELATED"/>
    <property type="match status" value="1"/>
</dbReference>
<evidence type="ECO:0000256" key="2">
    <source>
        <dbReference type="ARBA" id="ARBA00005979"/>
    </source>
</evidence>
<keyword evidence="10" id="KW-1185">Reference proteome</keyword>
<comment type="cofactor">
    <cofactor evidence="1">
        <name>FMN</name>
        <dbReference type="ChEBI" id="CHEBI:58210"/>
    </cofactor>
</comment>
<dbReference type="FunCoup" id="A0A1D8PPM9">
    <property type="interactions" value="879"/>
</dbReference>
<dbReference type="OrthoDB" id="276546at2759"/>
<dbReference type="InterPro" id="IPR001155">
    <property type="entry name" value="OxRdtase_FMN_N"/>
</dbReference>
<dbReference type="InterPro" id="IPR045247">
    <property type="entry name" value="Oye-like"/>
</dbReference>
<dbReference type="Proteomes" id="UP000000559">
    <property type="component" value="Chromosome 6"/>
</dbReference>
<dbReference type="Pfam" id="PF00724">
    <property type="entry name" value="Oxidored_FMN"/>
    <property type="match status" value="1"/>
</dbReference>
<dbReference type="GO" id="GO:0010181">
    <property type="term" value="F:FMN binding"/>
    <property type="evidence" value="ECO:0007669"/>
    <property type="project" value="InterPro"/>
</dbReference>
<evidence type="ECO:0000256" key="1">
    <source>
        <dbReference type="ARBA" id="ARBA00001917"/>
    </source>
</evidence>
<evidence type="ECO:0000256" key="4">
    <source>
        <dbReference type="ARBA" id="ARBA00056646"/>
    </source>
</evidence>
<evidence type="ECO:0000313" key="10">
    <source>
        <dbReference type="Proteomes" id="UP000000559"/>
    </source>
</evidence>
<reference evidence="9 10" key="3">
    <citation type="journal article" date="2013" name="Genome Biol.">
        <title>Assembly of a phased diploid Candida albicans genome facilitates allele-specific measurements and provides a simple model for repeat and indel structure.</title>
        <authorList>
            <person name="Muzzey D."/>
            <person name="Schwartz K."/>
            <person name="Weissman J.S."/>
            <person name="Sherlock G."/>
        </authorList>
    </citation>
    <scope>NUCLEOTIDE SEQUENCE [LARGE SCALE GENOMIC DNA]</scope>
    <source>
        <strain evidence="10">SC5314 / ATCC MYA-2876</strain>
    </source>
</reference>
<dbReference type="PANTHER" id="PTHR22893">
    <property type="entry name" value="NADH OXIDOREDUCTASE-RELATED"/>
    <property type="match status" value="1"/>
</dbReference>
<name>A0A1D8PPM9_CANAL</name>
<dbReference type="AlphaFoldDB" id="A0A1D8PPM9"/>
<dbReference type="SUPFAM" id="SSF51395">
    <property type="entry name" value="FMN-linked oxidoreductases"/>
    <property type="match status" value="1"/>
</dbReference>
<keyword evidence="3" id="KW-0288">FMN</keyword>
<dbReference type="SMR" id="A0A1D8PPM9"/>
<dbReference type="EMBL" id="CP017628">
    <property type="protein sequence ID" value="AOW30092.1"/>
    <property type="molecule type" value="Genomic_DNA"/>
</dbReference>
<dbReference type="Gene3D" id="3.20.20.70">
    <property type="entry name" value="Aldolase class I"/>
    <property type="match status" value="1"/>
</dbReference>
<dbReference type="VEuPathDB" id="FungiDB:C6_01510W_A"/>
<dbReference type="GeneID" id="3641618"/>
<dbReference type="InParanoid" id="A0A1D8PPM9"/>
<organism evidence="9 10">
    <name type="scientific">Candida albicans (strain SC5314 / ATCC MYA-2876)</name>
    <name type="common">Yeast</name>
    <dbReference type="NCBI Taxonomy" id="237561"/>
    <lineage>
        <taxon>Eukaryota</taxon>
        <taxon>Fungi</taxon>
        <taxon>Dikarya</taxon>
        <taxon>Ascomycota</taxon>
        <taxon>Saccharomycotina</taxon>
        <taxon>Pichiomycetes</taxon>
        <taxon>Debaryomycetaceae</taxon>
        <taxon>Candida/Lodderomyces clade</taxon>
        <taxon>Candida</taxon>
    </lineage>
</organism>
<gene>
    <name evidence="8 9" type="primary">OYE23</name>
    <name evidence="9" type="ordered locus">CAALFM_C601510WA</name>
    <name evidence="8" type="ordered locus">orf19.10937</name>
</gene>
<dbReference type="RefSeq" id="XP_716740.1">
    <property type="nucleotide sequence ID" value="XM_711647.1"/>
</dbReference>
<protein>
    <recommendedName>
        <fullName evidence="5">Probable NADPH dehydrogenase</fullName>
    </recommendedName>
    <alternativeName>
        <fullName evidence="6">Estrogen-binding protein</fullName>
    </alternativeName>
</protein>
<sequence>MTVESTNSFVVPAGTKQIEIAPLGSTKLFQPIKVGKNILPHRVAHAPTTRFRAAKNHTPSDLQLEYYKTHSQYPGTLIITEATFTSEQGGMDLHVPGIYNDAQTKAWKKINDEIHANGSFSSMQLWYLGRVANPKDLKDAGLPLIGPSAVYWDEESEKLAKSVGNELRELTEKEIDHIVEVEYPNAAKRAIEAGFDYIEVHSAPGYFLDQFLNPASNKRTDKYGGSIENRARLLLRIIDKLIGIVGAEKLAVRLAPWSSFLGMEIEGEEIHSYILQQLQQRADNGQQLAYVSLIEPRVIGIFDASLEDQKGRSNEFAYKYWKGNFVRAGNYTYDAPEFKTLLHDLDNDRTIVGFARFFTSNPDLVEKLKLGKPLNHYDREEFYKYYNYGYNSYDESEKQVIGKPLV</sequence>
<evidence type="ECO:0000256" key="3">
    <source>
        <dbReference type="ARBA" id="ARBA00022643"/>
    </source>
</evidence>
<evidence type="ECO:0000259" key="7">
    <source>
        <dbReference type="Pfam" id="PF00724"/>
    </source>
</evidence>
<keyword evidence="3" id="KW-0285">Flavoprotein</keyword>
<dbReference type="InterPro" id="IPR013785">
    <property type="entry name" value="Aldolase_TIM"/>
</dbReference>
<reference evidence="9 10" key="1">
    <citation type="journal article" date="2004" name="Proc. Natl. Acad. Sci. U.S.A.">
        <title>The diploid genome sequence of Candida albicans.</title>
        <authorList>
            <person name="Jones T."/>
            <person name="Federspiel N.A."/>
            <person name="Chibana H."/>
            <person name="Dungan J."/>
            <person name="Kalman S."/>
            <person name="Magee B.B."/>
            <person name="Newport G."/>
            <person name="Thorstenson Y.R."/>
            <person name="Agabian N."/>
            <person name="Magee P.T."/>
            <person name="Davis R.W."/>
            <person name="Scherer S."/>
        </authorList>
    </citation>
    <scope>NUCLEOTIDE SEQUENCE [LARGE SCALE GENOMIC DNA]</scope>
    <source>
        <strain evidence="10">SC5314 / ATCC MYA-2876</strain>
    </source>
</reference>
<comment type="similarity">
    <text evidence="2">Belongs to the NADH:flavin oxidoreductase/NADH oxidase family.</text>
</comment>
<dbReference type="CGD" id="CAL0000179903">
    <property type="gene designation" value="OYE23"/>
</dbReference>
<dbReference type="KEGG" id="cal:CAALFM_C601510WA"/>
<dbReference type="GO" id="GO:0003959">
    <property type="term" value="F:NADPH dehydrogenase activity"/>
    <property type="evidence" value="ECO:0000318"/>
    <property type="project" value="GO_Central"/>
</dbReference>
<dbReference type="FunFam" id="3.20.20.70:FF:000138">
    <property type="entry name" value="NADPH dehydrogenase 1"/>
    <property type="match status" value="1"/>
</dbReference>